<dbReference type="EMBL" id="KQ459599">
    <property type="protein sequence ID" value="KPI94448.1"/>
    <property type="molecule type" value="Genomic_DNA"/>
</dbReference>
<accession>A0A194PN80</accession>
<organism evidence="2 3">
    <name type="scientific">Papilio xuthus</name>
    <name type="common">Asian swallowtail butterfly</name>
    <dbReference type="NCBI Taxonomy" id="66420"/>
    <lineage>
        <taxon>Eukaryota</taxon>
        <taxon>Metazoa</taxon>
        <taxon>Ecdysozoa</taxon>
        <taxon>Arthropoda</taxon>
        <taxon>Hexapoda</taxon>
        <taxon>Insecta</taxon>
        <taxon>Pterygota</taxon>
        <taxon>Neoptera</taxon>
        <taxon>Endopterygota</taxon>
        <taxon>Lepidoptera</taxon>
        <taxon>Glossata</taxon>
        <taxon>Ditrysia</taxon>
        <taxon>Papilionoidea</taxon>
        <taxon>Papilionidae</taxon>
        <taxon>Papilioninae</taxon>
        <taxon>Papilio</taxon>
    </lineage>
</organism>
<sequence>MPTLDVENGAKWKRPIREANSTTLCDTSWAEREAMMLFLQFVAVALSATLAASAVPAAYPEEYSRSMEANDVSDQVIVPQKRAALVLDRLLVALQRALHEGGARYDVDRDGPRTAPLRISNMDTNDLSALQRRGQGSGRGRVLRCYFNAVTCF</sequence>
<evidence type="ECO:0008006" key="4">
    <source>
        <dbReference type="Google" id="ProtNLM"/>
    </source>
</evidence>
<name>A0A194PN80_PAPXU</name>
<evidence type="ECO:0000313" key="2">
    <source>
        <dbReference type="EMBL" id="KPI94448.1"/>
    </source>
</evidence>
<keyword evidence="1" id="KW-0472">Membrane</keyword>
<proteinExistence type="predicted"/>
<evidence type="ECO:0000313" key="3">
    <source>
        <dbReference type="Proteomes" id="UP000053268"/>
    </source>
</evidence>
<reference evidence="2 3" key="1">
    <citation type="journal article" date="2015" name="Nat. Commun.">
        <title>Outbred genome sequencing and CRISPR/Cas9 gene editing in butterflies.</title>
        <authorList>
            <person name="Li X."/>
            <person name="Fan D."/>
            <person name="Zhang W."/>
            <person name="Liu G."/>
            <person name="Zhang L."/>
            <person name="Zhao L."/>
            <person name="Fang X."/>
            <person name="Chen L."/>
            <person name="Dong Y."/>
            <person name="Chen Y."/>
            <person name="Ding Y."/>
            <person name="Zhao R."/>
            <person name="Feng M."/>
            <person name="Zhu Y."/>
            <person name="Feng Y."/>
            <person name="Jiang X."/>
            <person name="Zhu D."/>
            <person name="Xiang H."/>
            <person name="Feng X."/>
            <person name="Li S."/>
            <person name="Wang J."/>
            <person name="Zhang G."/>
            <person name="Kronforst M.R."/>
            <person name="Wang W."/>
        </authorList>
    </citation>
    <scope>NUCLEOTIDE SEQUENCE [LARGE SCALE GENOMIC DNA]</scope>
    <source>
        <strain evidence="2">Ya'a_city_454_Px</strain>
        <tissue evidence="2">Whole body</tissue>
    </source>
</reference>
<dbReference type="Proteomes" id="UP000053268">
    <property type="component" value="Unassembled WGS sequence"/>
</dbReference>
<keyword evidence="1" id="KW-1133">Transmembrane helix</keyword>
<keyword evidence="3" id="KW-1185">Reference proteome</keyword>
<keyword evidence="1" id="KW-0812">Transmembrane</keyword>
<gene>
    <name evidence="2" type="ORF">RR46_04516</name>
</gene>
<evidence type="ECO:0000256" key="1">
    <source>
        <dbReference type="SAM" id="Phobius"/>
    </source>
</evidence>
<feature type="transmembrane region" description="Helical" evidence="1">
    <location>
        <begin position="37"/>
        <end position="59"/>
    </location>
</feature>
<protein>
    <recommendedName>
        <fullName evidence="4">Allatostatin CC</fullName>
    </recommendedName>
</protein>
<dbReference type="AlphaFoldDB" id="A0A194PN80"/>